<organism evidence="1 2">
    <name type="scientific">Physocladia obscura</name>
    <dbReference type="NCBI Taxonomy" id="109957"/>
    <lineage>
        <taxon>Eukaryota</taxon>
        <taxon>Fungi</taxon>
        <taxon>Fungi incertae sedis</taxon>
        <taxon>Chytridiomycota</taxon>
        <taxon>Chytridiomycota incertae sedis</taxon>
        <taxon>Chytridiomycetes</taxon>
        <taxon>Chytridiales</taxon>
        <taxon>Chytriomycetaceae</taxon>
        <taxon>Physocladia</taxon>
    </lineage>
</organism>
<keyword evidence="2" id="KW-1185">Reference proteome</keyword>
<accession>A0AAD5T6J0</accession>
<dbReference type="EMBL" id="JADGJH010000344">
    <property type="protein sequence ID" value="KAJ3130863.1"/>
    <property type="molecule type" value="Genomic_DNA"/>
</dbReference>
<protein>
    <submittedName>
        <fullName evidence="1">Uncharacterized protein</fullName>
    </submittedName>
</protein>
<name>A0AAD5T6J0_9FUNG</name>
<reference evidence="1" key="1">
    <citation type="submission" date="2020-05" db="EMBL/GenBank/DDBJ databases">
        <title>Phylogenomic resolution of chytrid fungi.</title>
        <authorList>
            <person name="Stajich J.E."/>
            <person name="Amses K."/>
            <person name="Simmons R."/>
            <person name="Seto K."/>
            <person name="Myers J."/>
            <person name="Bonds A."/>
            <person name="Quandt C.A."/>
            <person name="Barry K."/>
            <person name="Liu P."/>
            <person name="Grigoriev I."/>
            <person name="Longcore J.E."/>
            <person name="James T.Y."/>
        </authorList>
    </citation>
    <scope>NUCLEOTIDE SEQUENCE</scope>
    <source>
        <strain evidence="1">JEL0513</strain>
    </source>
</reference>
<dbReference type="Proteomes" id="UP001211907">
    <property type="component" value="Unassembled WGS sequence"/>
</dbReference>
<gene>
    <name evidence="1" type="ORF">HK100_007317</name>
</gene>
<comment type="caution">
    <text evidence="1">The sequence shown here is derived from an EMBL/GenBank/DDBJ whole genome shotgun (WGS) entry which is preliminary data.</text>
</comment>
<proteinExistence type="predicted"/>
<sequence>MKQKSGDIFREYFESHKHENPSIDGAMVALLNHPFDIPASEIYFQKTRRAWVESIVRIAGAAGIKLAQKPDIAADIFGAIKLQFVITAGGRRAILTDSRLSIEAPQEQPIFSESLKRRLPSKISIDSELGTKSLER</sequence>
<evidence type="ECO:0000313" key="1">
    <source>
        <dbReference type="EMBL" id="KAJ3130863.1"/>
    </source>
</evidence>
<evidence type="ECO:0000313" key="2">
    <source>
        <dbReference type="Proteomes" id="UP001211907"/>
    </source>
</evidence>
<dbReference type="AlphaFoldDB" id="A0AAD5T6J0"/>